<evidence type="ECO:0000256" key="1">
    <source>
        <dbReference type="SAM" id="MobiDB-lite"/>
    </source>
</evidence>
<protein>
    <recommendedName>
        <fullName evidence="5">Secreted protein</fullName>
    </recommendedName>
</protein>
<evidence type="ECO:0000256" key="2">
    <source>
        <dbReference type="SAM" id="SignalP"/>
    </source>
</evidence>
<dbReference type="Proteomes" id="UP000515804">
    <property type="component" value="Chromosome"/>
</dbReference>
<evidence type="ECO:0008006" key="5">
    <source>
        <dbReference type="Google" id="ProtNLM"/>
    </source>
</evidence>
<proteinExistence type="predicted"/>
<dbReference type="AlphaFoldDB" id="A0A7G9SU01"/>
<feature type="chain" id="PRO_5028834552" description="Secreted protein" evidence="2">
    <location>
        <begin position="22"/>
        <end position="93"/>
    </location>
</feature>
<keyword evidence="2" id="KW-0732">Signal</keyword>
<dbReference type="EMBL" id="CP060719">
    <property type="protein sequence ID" value="QNN71326.1"/>
    <property type="molecule type" value="Genomic_DNA"/>
</dbReference>
<feature type="signal peptide" evidence="2">
    <location>
        <begin position="1"/>
        <end position="21"/>
    </location>
</feature>
<evidence type="ECO:0000313" key="4">
    <source>
        <dbReference type="Proteomes" id="UP000515804"/>
    </source>
</evidence>
<feature type="region of interest" description="Disordered" evidence="1">
    <location>
        <begin position="21"/>
        <end position="93"/>
    </location>
</feature>
<name>A0A7G9SU01_9GAMM</name>
<dbReference type="KEGG" id="tcn:H9L16_07175"/>
<accession>A0A7G9SU01</accession>
<dbReference type="RefSeq" id="WP_187553839.1">
    <property type="nucleotide sequence ID" value="NZ_BMZL01000002.1"/>
</dbReference>
<organism evidence="3 4">
    <name type="scientific">Thermomonas carbonis</name>
    <dbReference type="NCBI Taxonomy" id="1463158"/>
    <lineage>
        <taxon>Bacteria</taxon>
        <taxon>Pseudomonadati</taxon>
        <taxon>Pseudomonadota</taxon>
        <taxon>Gammaproteobacteria</taxon>
        <taxon>Lysobacterales</taxon>
        <taxon>Lysobacteraceae</taxon>
        <taxon>Thermomonas</taxon>
    </lineage>
</organism>
<gene>
    <name evidence="3" type="ORF">H9L16_07175</name>
</gene>
<evidence type="ECO:0000313" key="3">
    <source>
        <dbReference type="EMBL" id="QNN71326.1"/>
    </source>
</evidence>
<keyword evidence="4" id="KW-1185">Reference proteome</keyword>
<reference evidence="3 4" key="1">
    <citation type="submission" date="2020-08" db="EMBL/GenBank/DDBJ databases">
        <title>Genome sequence of Thermomonas carbonis KCTC 42013T.</title>
        <authorList>
            <person name="Hyun D.-W."/>
            <person name="Bae J.-W."/>
        </authorList>
    </citation>
    <scope>NUCLEOTIDE SEQUENCE [LARGE SCALE GENOMIC DNA]</scope>
    <source>
        <strain evidence="3 4">KCTC 42013</strain>
    </source>
</reference>
<sequence>MRLRPMLLCLVLLAASGHAMASESRQSVAEDACPDAVASTAERTDDGQVDEAVVPAARQTHKAKPAVSASPRATGGTRTNPPRFHSFLPGMFR</sequence>